<dbReference type="SUPFAM" id="SSF52540">
    <property type="entry name" value="P-loop containing nucleoside triphosphate hydrolases"/>
    <property type="match status" value="1"/>
</dbReference>
<feature type="region of interest" description="Disordered" evidence="11">
    <location>
        <begin position="744"/>
        <end position="765"/>
    </location>
</feature>
<dbReference type="SMART" id="SM00785">
    <property type="entry name" value="AARP2CN"/>
    <property type="match status" value="1"/>
</dbReference>
<evidence type="ECO:0000256" key="8">
    <source>
        <dbReference type="ARBA" id="ARBA00023242"/>
    </source>
</evidence>
<dbReference type="InterPro" id="IPR030387">
    <property type="entry name" value="G_Bms1/Tsr1_dom"/>
</dbReference>
<dbReference type="GO" id="GO:0030686">
    <property type="term" value="C:90S preribosome"/>
    <property type="evidence" value="ECO:0007669"/>
    <property type="project" value="TreeGrafter"/>
</dbReference>
<evidence type="ECO:0000256" key="2">
    <source>
        <dbReference type="ARBA" id="ARBA00022517"/>
    </source>
</evidence>
<evidence type="ECO:0000256" key="1">
    <source>
        <dbReference type="ARBA" id="ARBA00004604"/>
    </source>
</evidence>
<name>A0AAW2IG77_9NEOP</name>
<feature type="compositionally biased region" description="Basic and acidic residues" evidence="11">
    <location>
        <begin position="585"/>
        <end position="610"/>
    </location>
</feature>
<dbReference type="CDD" id="cd01882">
    <property type="entry name" value="BMS1"/>
    <property type="match status" value="1"/>
</dbReference>
<keyword evidence="8" id="KW-0539">Nucleus</keyword>
<feature type="compositionally biased region" description="Basic and acidic residues" evidence="11">
    <location>
        <begin position="408"/>
        <end position="427"/>
    </location>
</feature>
<organism evidence="13">
    <name type="scientific">Menopon gallinae</name>
    <name type="common">poultry shaft louse</name>
    <dbReference type="NCBI Taxonomy" id="328185"/>
    <lineage>
        <taxon>Eukaryota</taxon>
        <taxon>Metazoa</taxon>
        <taxon>Ecdysozoa</taxon>
        <taxon>Arthropoda</taxon>
        <taxon>Hexapoda</taxon>
        <taxon>Insecta</taxon>
        <taxon>Pterygota</taxon>
        <taxon>Neoptera</taxon>
        <taxon>Paraneoptera</taxon>
        <taxon>Psocodea</taxon>
        <taxon>Troctomorpha</taxon>
        <taxon>Phthiraptera</taxon>
        <taxon>Amblycera</taxon>
        <taxon>Menoponidae</taxon>
        <taxon>Menopon</taxon>
    </lineage>
</organism>
<dbReference type="GO" id="GO:0000462">
    <property type="term" value="P:maturation of SSU-rRNA from tricistronic rRNA transcript (SSU-rRNA, 5.8S rRNA, LSU-rRNA)"/>
    <property type="evidence" value="ECO:0007669"/>
    <property type="project" value="TreeGrafter"/>
</dbReference>
<evidence type="ECO:0000259" key="12">
    <source>
        <dbReference type="PROSITE" id="PS51714"/>
    </source>
</evidence>
<proteinExistence type="inferred from homology"/>
<dbReference type="PANTHER" id="PTHR12858:SF2">
    <property type="entry name" value="RIBOSOME BIOGENESIS PROTEIN BMS1 HOMOLOG"/>
    <property type="match status" value="1"/>
</dbReference>
<protein>
    <recommendedName>
        <fullName evidence="12">Bms1-type G domain-containing protein</fullName>
    </recommendedName>
</protein>
<dbReference type="GO" id="GO:0034511">
    <property type="term" value="F:U3 snoRNA binding"/>
    <property type="evidence" value="ECO:0007669"/>
    <property type="project" value="TreeGrafter"/>
</dbReference>
<dbReference type="InterPro" id="IPR039761">
    <property type="entry name" value="Bms1/Tsr1"/>
</dbReference>
<evidence type="ECO:0000256" key="4">
    <source>
        <dbReference type="ARBA" id="ARBA00022741"/>
    </source>
</evidence>
<evidence type="ECO:0000256" key="6">
    <source>
        <dbReference type="ARBA" id="ARBA00022840"/>
    </source>
</evidence>
<evidence type="ECO:0000256" key="7">
    <source>
        <dbReference type="ARBA" id="ARBA00023134"/>
    </source>
</evidence>
<dbReference type="GO" id="GO:0000479">
    <property type="term" value="P:endonucleolytic cleavage of tricistronic rRNA transcript (SSU-rRNA, 5.8S rRNA, LSU-rRNA)"/>
    <property type="evidence" value="ECO:0007669"/>
    <property type="project" value="TreeGrafter"/>
</dbReference>
<keyword evidence="7" id="KW-0342">GTP-binding</keyword>
<comment type="subcellular location">
    <subcellularLocation>
        <location evidence="1">Nucleus</location>
        <location evidence="1">Nucleolus</location>
    </subcellularLocation>
</comment>
<accession>A0AAW2IG77</accession>
<dbReference type="GO" id="GO:0032040">
    <property type="term" value="C:small-subunit processome"/>
    <property type="evidence" value="ECO:0007669"/>
    <property type="project" value="UniProtKB-ARBA"/>
</dbReference>
<gene>
    <name evidence="13" type="ORF">PYX00_002269</name>
</gene>
<dbReference type="FunFam" id="3.40.50.300:FF:000105">
    <property type="entry name" value="BMS1 ribosome biogenesis factor"/>
    <property type="match status" value="1"/>
</dbReference>
<reference evidence="13" key="1">
    <citation type="journal article" date="2024" name="Gigascience">
        <title>Chromosome-level genome of the poultry shaft louse Menopon gallinae provides insight into the host-switching and adaptive evolution of parasitic lice.</title>
        <authorList>
            <person name="Xu Y."/>
            <person name="Ma L."/>
            <person name="Liu S."/>
            <person name="Liang Y."/>
            <person name="Liu Q."/>
            <person name="He Z."/>
            <person name="Tian L."/>
            <person name="Duan Y."/>
            <person name="Cai W."/>
            <person name="Li H."/>
            <person name="Song F."/>
        </authorList>
    </citation>
    <scope>NUCLEOTIDE SEQUENCE</scope>
    <source>
        <strain evidence="13">Cailab_2023a</strain>
    </source>
</reference>
<comment type="catalytic activity">
    <reaction evidence="9">
        <text>GTP + H2O = GDP + phosphate + H(+)</text>
        <dbReference type="Rhea" id="RHEA:19669"/>
        <dbReference type="ChEBI" id="CHEBI:15377"/>
        <dbReference type="ChEBI" id="CHEBI:15378"/>
        <dbReference type="ChEBI" id="CHEBI:37565"/>
        <dbReference type="ChEBI" id="CHEBI:43474"/>
        <dbReference type="ChEBI" id="CHEBI:58189"/>
    </reaction>
    <physiologicalReaction direction="left-to-right" evidence="9">
        <dbReference type="Rhea" id="RHEA:19670"/>
    </physiologicalReaction>
</comment>
<dbReference type="InterPro" id="IPR027417">
    <property type="entry name" value="P-loop_NTPase"/>
</dbReference>
<keyword evidence="3" id="KW-0597">Phosphoprotein</keyword>
<dbReference type="GO" id="GO:0005654">
    <property type="term" value="C:nucleoplasm"/>
    <property type="evidence" value="ECO:0007669"/>
    <property type="project" value="UniProtKB-ARBA"/>
</dbReference>
<feature type="region of interest" description="Disordered" evidence="11">
    <location>
        <begin position="1"/>
        <end position="44"/>
    </location>
</feature>
<keyword evidence="5" id="KW-0378">Hydrolase</keyword>
<dbReference type="PANTHER" id="PTHR12858">
    <property type="entry name" value="RIBOSOME BIOGENESIS PROTEIN"/>
    <property type="match status" value="1"/>
</dbReference>
<evidence type="ECO:0000256" key="3">
    <source>
        <dbReference type="ARBA" id="ARBA00022553"/>
    </source>
</evidence>
<dbReference type="InterPro" id="IPR012948">
    <property type="entry name" value="AARP2CN"/>
</dbReference>
<dbReference type="GO" id="GO:0005525">
    <property type="term" value="F:GTP binding"/>
    <property type="evidence" value="ECO:0007669"/>
    <property type="project" value="UniProtKB-KW"/>
</dbReference>
<feature type="compositionally biased region" description="Acidic residues" evidence="11">
    <location>
        <begin position="472"/>
        <end position="504"/>
    </location>
</feature>
<feature type="compositionally biased region" description="Basic and acidic residues" evidence="11">
    <location>
        <begin position="754"/>
        <end position="765"/>
    </location>
</feature>
<comment type="caution">
    <text evidence="13">The sequence shown here is derived from an EMBL/GenBank/DDBJ whole genome shotgun (WGS) entry which is preliminary data.</text>
</comment>
<dbReference type="PROSITE" id="PS51714">
    <property type="entry name" value="G_BMS1"/>
    <property type="match status" value="1"/>
</dbReference>
<dbReference type="InterPro" id="IPR037875">
    <property type="entry name" value="Bms1_N"/>
</dbReference>
<feature type="compositionally biased region" description="Basic and acidic residues" evidence="11">
    <location>
        <begin position="515"/>
        <end position="555"/>
    </location>
</feature>
<dbReference type="GO" id="GO:0003924">
    <property type="term" value="F:GTPase activity"/>
    <property type="evidence" value="ECO:0007669"/>
    <property type="project" value="TreeGrafter"/>
</dbReference>
<dbReference type="InterPro" id="IPR007034">
    <property type="entry name" value="BMS1_TSR1_C"/>
</dbReference>
<evidence type="ECO:0000256" key="10">
    <source>
        <dbReference type="ARBA" id="ARBA00061391"/>
    </source>
</evidence>
<dbReference type="SMART" id="SM01362">
    <property type="entry name" value="DUF663"/>
    <property type="match status" value="1"/>
</dbReference>
<dbReference type="Pfam" id="PF08142">
    <property type="entry name" value="AARP2CN"/>
    <property type="match status" value="1"/>
</dbReference>
<dbReference type="Pfam" id="PF04950">
    <property type="entry name" value="RIBIOP_C"/>
    <property type="match status" value="1"/>
</dbReference>
<keyword evidence="6" id="KW-0067">ATP-binding</keyword>
<evidence type="ECO:0000256" key="9">
    <source>
        <dbReference type="ARBA" id="ARBA00049117"/>
    </source>
</evidence>
<dbReference type="EMBL" id="JARGDH010000001">
    <property type="protein sequence ID" value="KAL0281214.1"/>
    <property type="molecule type" value="Genomic_DNA"/>
</dbReference>
<keyword evidence="4" id="KW-0547">Nucleotide-binding</keyword>
<evidence type="ECO:0000313" key="13">
    <source>
        <dbReference type="EMBL" id="KAL0281214.1"/>
    </source>
</evidence>
<feature type="compositionally biased region" description="Acidic residues" evidence="11">
    <location>
        <begin position="556"/>
        <end position="584"/>
    </location>
</feature>
<comment type="similarity">
    <text evidence="10">Belongs to the TRAFAC class translation factor GTPase superfamily. Bms1-like GTPase family. BMS1 subfamily.</text>
</comment>
<feature type="domain" description="Bms1-type G" evidence="12">
    <location>
        <begin position="83"/>
        <end position="247"/>
    </location>
</feature>
<keyword evidence="2" id="KW-0690">Ribosome biogenesis</keyword>
<evidence type="ECO:0000256" key="11">
    <source>
        <dbReference type="SAM" id="MobiDB-lite"/>
    </source>
</evidence>
<sequence>MPDDSAENVLDKKKPHRERTTGRKAEKKKLKKGQSQDVEKKNNPKAFAIKSAVQAERRFRRKQDLETKKQHIPVVDRNPVLPPPLLVAVVGPPKVGKSTVIRNLIKHFTKQPLSSIQGPVTLTTGKRQRMTIIECNNDINSMIDLAKVADLVLLLVDASFGFEMEIFEFLNICQVHGMPRILGVLTHLDLLKNSKQLKKTKKTLKHRFWTEVYPGAKLFYLSGIIHGDYLKNDIRNLGRFISIIKLRPLVWRSTHPYVLVDRLEDITDPEELRKNSKCDRNVYLYGYVRGIPLTKKNNVHLPGCGDYRISSINHIPDPCPFPEKKKRSLIEKDKTIYAPFSGAGGIVFDKDAVYVELTGSANINNQESKTESADLVSSIITTRDGLDMKMEKSQLKIFSDSTPIVSSEFKDISNPEKASEDLRKQESDDSSDEEDNGENAPPNYFVENVEEDGRIRRKVVFAEKDCEGSDSSGDDEGESDGDLNDGEDDDEEDSDANTDEENEVETTKPQPTGEQRVKKDEKADYIKTKISDVLKKLEQREVSMKKDNQKPIAEKIDEDDVDEDDNEDDEDDDDDDDDDDDVSETEGKSNKRKLPESDSNEDGKRIKINENLEEDDFDSSAVKWKEKLAEKALSAFVERQNNTQNLYKLVYGNYKRMLNKDTVEDEDEDAPKIGGIFSVVNEKVREKTLDKDLLDEYDTSIFPVHVRDWTNPELKLSIKDCFVTGAWNKLEDAEELLKLDDMSDEDGDFEDLETGEKHEKKQEDTEKAKLLERKKKLKEKFDAEYDEKEEYSYYDDLKAQVDQQAQLNKSEFEGLAEDVRIELEGYRAGMYVRIELNKMPCELIEYFDPTFPLIIGGLLPIEENIGFVQVRMKKHRWYGKILKTKDPLIVSLGWRRFQTIPVYSKLEDNMRLRYLKYTPQHVSCMAHMYGPITPQGTGFLAVQNVAVRTPGFRIACTGSVVEIDKSTTITKKLKLVGTPMKIIKKTAFIQGMFNSILEVGKFEGAKIRTVSGVRGQIKKAISKPEGAFRATFEDKIKMSDIVFCRTWYPVEVPKFYNPVTTLLLTPERKASWEGMRTLGELKREMNIKNEAQKDSLYIPITRKEKKFKELQIPKTLQKSLPFKMKPKNPSRHQSNFGANRIAVVREPYEEKVSKLLKMVKTNFEHKKETEKLAMIDRVNKHKQLVRAEEAKKMKRQKEVKKQVFRALSRLDKSKKKHFK</sequence>
<feature type="region of interest" description="Disordered" evidence="11">
    <location>
        <begin position="408"/>
        <end position="612"/>
    </location>
</feature>
<feature type="compositionally biased region" description="Acidic residues" evidence="11">
    <location>
        <begin position="744"/>
        <end position="753"/>
    </location>
</feature>
<dbReference type="AlphaFoldDB" id="A0AAW2IG77"/>
<feature type="compositionally biased region" description="Acidic residues" evidence="11">
    <location>
        <begin position="428"/>
        <end position="437"/>
    </location>
</feature>
<dbReference type="Gene3D" id="3.40.50.300">
    <property type="entry name" value="P-loop containing nucleotide triphosphate hydrolases"/>
    <property type="match status" value="1"/>
</dbReference>
<evidence type="ECO:0000256" key="5">
    <source>
        <dbReference type="ARBA" id="ARBA00022801"/>
    </source>
</evidence>
<dbReference type="GO" id="GO:0005524">
    <property type="term" value="F:ATP binding"/>
    <property type="evidence" value="ECO:0007669"/>
    <property type="project" value="UniProtKB-KW"/>
</dbReference>